<sequence length="320" mass="34590">MLDWNDLRYFLAVARTGSTLAAGKSLGVSQTTAARRVAALEAAAGVTLFERRQAGYVLTAVGEALRERAEAVEAAAHRFAEDAGSHGREASGTVRLTMQEIHAVTIMAPILRDLREAHPTIRIELDTSEQVRDLEAGEADIALRCAGRPSGSGLVGRRVADEPWTVYCSRDYAARHGTPRRARDMIDHVIIGGGGKGVWRIYRAWLEQHGLADSVAIHHDSATGLLSAVRSGMGLATLPCFVADTDPELIRCVPIPKEVERGVWLLTHERSRHIPRVRVVLDFLGERLTQLARRQAQAGTGMAPGSIMPASAVQDQSGSS</sequence>
<protein>
    <submittedName>
        <fullName evidence="7">LysR family transcriptional regulator</fullName>
    </submittedName>
</protein>
<comment type="caution">
    <text evidence="7">The sequence shown here is derived from an EMBL/GenBank/DDBJ whole genome shotgun (WGS) entry which is preliminary data.</text>
</comment>
<keyword evidence="8" id="KW-1185">Reference proteome</keyword>
<evidence type="ECO:0000259" key="6">
    <source>
        <dbReference type="PROSITE" id="PS50931"/>
    </source>
</evidence>
<dbReference type="PANTHER" id="PTHR30537:SF3">
    <property type="entry name" value="TRANSCRIPTIONAL REGULATORY PROTEIN"/>
    <property type="match status" value="1"/>
</dbReference>
<dbReference type="Pfam" id="PF00126">
    <property type="entry name" value="HTH_1"/>
    <property type="match status" value="1"/>
</dbReference>
<keyword evidence="4" id="KW-0804">Transcription</keyword>
<evidence type="ECO:0000256" key="4">
    <source>
        <dbReference type="ARBA" id="ARBA00023163"/>
    </source>
</evidence>
<keyword evidence="2" id="KW-0805">Transcription regulation</keyword>
<comment type="similarity">
    <text evidence="1">Belongs to the LysR transcriptional regulatory family.</text>
</comment>
<dbReference type="EMBL" id="JAINVV010000004">
    <property type="protein sequence ID" value="MBY8822598.1"/>
    <property type="molecule type" value="Genomic_DNA"/>
</dbReference>
<evidence type="ECO:0000256" key="3">
    <source>
        <dbReference type="ARBA" id="ARBA00023125"/>
    </source>
</evidence>
<evidence type="ECO:0000256" key="2">
    <source>
        <dbReference type="ARBA" id="ARBA00023015"/>
    </source>
</evidence>
<dbReference type="InterPro" id="IPR058163">
    <property type="entry name" value="LysR-type_TF_proteobact-type"/>
</dbReference>
<dbReference type="RefSeq" id="WP_222989667.1">
    <property type="nucleotide sequence ID" value="NZ_JAINVV010000004.1"/>
</dbReference>
<evidence type="ECO:0000313" key="7">
    <source>
        <dbReference type="EMBL" id="MBY8822598.1"/>
    </source>
</evidence>
<dbReference type="SUPFAM" id="SSF46785">
    <property type="entry name" value="Winged helix' DNA-binding domain"/>
    <property type="match status" value="1"/>
</dbReference>
<dbReference type="Pfam" id="PF03466">
    <property type="entry name" value="LysR_substrate"/>
    <property type="match status" value="1"/>
</dbReference>
<keyword evidence="3" id="KW-0238">DNA-binding</keyword>
<proteinExistence type="inferred from homology"/>
<organism evidence="7 8">
    <name type="scientific">Sphingomonas colocasiae</name>
    <dbReference type="NCBI Taxonomy" id="1848973"/>
    <lineage>
        <taxon>Bacteria</taxon>
        <taxon>Pseudomonadati</taxon>
        <taxon>Pseudomonadota</taxon>
        <taxon>Alphaproteobacteria</taxon>
        <taxon>Sphingomonadales</taxon>
        <taxon>Sphingomonadaceae</taxon>
        <taxon>Sphingomonas</taxon>
    </lineage>
</organism>
<reference evidence="7 8" key="1">
    <citation type="submission" date="2021-08" db="EMBL/GenBank/DDBJ databases">
        <authorList>
            <person name="Tuo L."/>
        </authorList>
    </citation>
    <scope>NUCLEOTIDE SEQUENCE [LARGE SCALE GENOMIC DNA]</scope>
    <source>
        <strain evidence="7 8">JCM 31229</strain>
    </source>
</reference>
<accession>A0ABS7PMV8</accession>
<evidence type="ECO:0000313" key="8">
    <source>
        <dbReference type="Proteomes" id="UP000706039"/>
    </source>
</evidence>
<dbReference type="Gene3D" id="1.10.10.10">
    <property type="entry name" value="Winged helix-like DNA-binding domain superfamily/Winged helix DNA-binding domain"/>
    <property type="match status" value="1"/>
</dbReference>
<dbReference type="SUPFAM" id="SSF53850">
    <property type="entry name" value="Periplasmic binding protein-like II"/>
    <property type="match status" value="1"/>
</dbReference>
<dbReference type="Proteomes" id="UP000706039">
    <property type="component" value="Unassembled WGS sequence"/>
</dbReference>
<dbReference type="InterPro" id="IPR005119">
    <property type="entry name" value="LysR_subst-bd"/>
</dbReference>
<dbReference type="InterPro" id="IPR036388">
    <property type="entry name" value="WH-like_DNA-bd_sf"/>
</dbReference>
<dbReference type="PANTHER" id="PTHR30537">
    <property type="entry name" value="HTH-TYPE TRANSCRIPTIONAL REGULATOR"/>
    <property type="match status" value="1"/>
</dbReference>
<evidence type="ECO:0000256" key="5">
    <source>
        <dbReference type="SAM" id="MobiDB-lite"/>
    </source>
</evidence>
<dbReference type="Gene3D" id="3.40.190.290">
    <property type="match status" value="1"/>
</dbReference>
<dbReference type="InterPro" id="IPR000847">
    <property type="entry name" value="LysR_HTH_N"/>
</dbReference>
<dbReference type="PROSITE" id="PS50931">
    <property type="entry name" value="HTH_LYSR"/>
    <property type="match status" value="1"/>
</dbReference>
<name>A0ABS7PMV8_9SPHN</name>
<dbReference type="InterPro" id="IPR036390">
    <property type="entry name" value="WH_DNA-bd_sf"/>
</dbReference>
<gene>
    <name evidence="7" type="ORF">K7G82_09860</name>
</gene>
<evidence type="ECO:0000256" key="1">
    <source>
        <dbReference type="ARBA" id="ARBA00009437"/>
    </source>
</evidence>
<feature type="region of interest" description="Disordered" evidence="5">
    <location>
        <begin position="299"/>
        <end position="320"/>
    </location>
</feature>
<feature type="domain" description="HTH lysR-type" evidence="6">
    <location>
        <begin position="2"/>
        <end position="59"/>
    </location>
</feature>